<gene>
    <name evidence="1" type="ORF">L9F63_024967</name>
</gene>
<dbReference type="EMBL" id="JASPKZ010008852">
    <property type="protein sequence ID" value="KAJ9578928.1"/>
    <property type="molecule type" value="Genomic_DNA"/>
</dbReference>
<sequence>VLLMRRAVKVQLCLNDTKYLLSKYQSVFCEVMVIHTSSSFEFDDSDEESSTWHKPSEIHRDMRGVYGDDCMDLSARWVPKNLTDDHKGQRMMASLDHLTRPFLSIKCNFNTGKWISLFGIVMYFSSPSVSTAKIRRGKSKLSMMVISKWRSQIRENQNRRERTAWQRDMWRYLVTVRKKHHATTN</sequence>
<protein>
    <submittedName>
        <fullName evidence="1">Uncharacterized protein</fullName>
    </submittedName>
</protein>
<keyword evidence="2" id="KW-1185">Reference proteome</keyword>
<evidence type="ECO:0000313" key="2">
    <source>
        <dbReference type="Proteomes" id="UP001233999"/>
    </source>
</evidence>
<name>A0AAD7ZE87_DIPPU</name>
<proteinExistence type="predicted"/>
<comment type="caution">
    <text evidence="1">The sequence shown here is derived from an EMBL/GenBank/DDBJ whole genome shotgun (WGS) entry which is preliminary data.</text>
</comment>
<accession>A0AAD7ZE87</accession>
<feature type="non-terminal residue" evidence="1">
    <location>
        <position position="1"/>
    </location>
</feature>
<reference evidence="1" key="1">
    <citation type="journal article" date="2023" name="IScience">
        <title>Live-bearing cockroach genome reveals convergent evolutionary mechanisms linked to viviparity in insects and beyond.</title>
        <authorList>
            <person name="Fouks B."/>
            <person name="Harrison M.C."/>
            <person name="Mikhailova A.A."/>
            <person name="Marchal E."/>
            <person name="English S."/>
            <person name="Carruthers M."/>
            <person name="Jennings E.C."/>
            <person name="Chiamaka E.L."/>
            <person name="Frigard R.A."/>
            <person name="Pippel M."/>
            <person name="Attardo G.M."/>
            <person name="Benoit J.B."/>
            <person name="Bornberg-Bauer E."/>
            <person name="Tobe S.S."/>
        </authorList>
    </citation>
    <scope>NUCLEOTIDE SEQUENCE</scope>
    <source>
        <strain evidence="1">Stay&amp;Tobe</strain>
    </source>
</reference>
<reference evidence="1" key="2">
    <citation type="submission" date="2023-05" db="EMBL/GenBank/DDBJ databases">
        <authorList>
            <person name="Fouks B."/>
        </authorList>
    </citation>
    <scope>NUCLEOTIDE SEQUENCE</scope>
    <source>
        <strain evidence="1">Stay&amp;Tobe</strain>
        <tissue evidence="1">Testes</tissue>
    </source>
</reference>
<dbReference type="Proteomes" id="UP001233999">
    <property type="component" value="Unassembled WGS sequence"/>
</dbReference>
<dbReference type="AlphaFoldDB" id="A0AAD7ZE87"/>
<organism evidence="1 2">
    <name type="scientific">Diploptera punctata</name>
    <name type="common">Pacific beetle cockroach</name>
    <dbReference type="NCBI Taxonomy" id="6984"/>
    <lineage>
        <taxon>Eukaryota</taxon>
        <taxon>Metazoa</taxon>
        <taxon>Ecdysozoa</taxon>
        <taxon>Arthropoda</taxon>
        <taxon>Hexapoda</taxon>
        <taxon>Insecta</taxon>
        <taxon>Pterygota</taxon>
        <taxon>Neoptera</taxon>
        <taxon>Polyneoptera</taxon>
        <taxon>Dictyoptera</taxon>
        <taxon>Blattodea</taxon>
        <taxon>Blaberoidea</taxon>
        <taxon>Blaberidae</taxon>
        <taxon>Diplopterinae</taxon>
        <taxon>Diploptera</taxon>
    </lineage>
</organism>
<feature type="non-terminal residue" evidence="1">
    <location>
        <position position="185"/>
    </location>
</feature>
<evidence type="ECO:0000313" key="1">
    <source>
        <dbReference type="EMBL" id="KAJ9578928.1"/>
    </source>
</evidence>